<accession>A0AAC9PT78</accession>
<organism evidence="2 3">
    <name type="scientific">Actinoalloteichus fjordicus</name>
    <dbReference type="NCBI Taxonomy" id="1612552"/>
    <lineage>
        <taxon>Bacteria</taxon>
        <taxon>Bacillati</taxon>
        <taxon>Actinomycetota</taxon>
        <taxon>Actinomycetes</taxon>
        <taxon>Pseudonocardiales</taxon>
        <taxon>Pseudonocardiaceae</taxon>
        <taxon>Actinoalloteichus</taxon>
    </lineage>
</organism>
<feature type="domain" description="DUF4440" evidence="1">
    <location>
        <begin position="17"/>
        <end position="128"/>
    </location>
</feature>
<dbReference type="Gene3D" id="3.10.450.50">
    <property type="match status" value="1"/>
</dbReference>
<dbReference type="RefSeq" id="WP_075741417.1">
    <property type="nucleotide sequence ID" value="NZ_CP016076.1"/>
</dbReference>
<dbReference type="KEGG" id="acad:UA74_18570"/>
<sequence>MTTTDSTTLDDDTAAVRRLPQRIMDAWAAHDGAAFADVFTEDGSLILPGDVFLQSRAQIGAFMSAAFAGPFQGTRVVGEPVAVKFLGPTTCLVLTRGGIRAPGEPEVAPERAVRASWLLVKQDDEWRITAYQNTPIAAH</sequence>
<dbReference type="AlphaFoldDB" id="A0AAC9PT78"/>
<protein>
    <recommendedName>
        <fullName evidence="1">DUF4440 domain-containing protein</fullName>
    </recommendedName>
</protein>
<dbReference type="EMBL" id="CP016076">
    <property type="protein sequence ID" value="APU15742.1"/>
    <property type="molecule type" value="Genomic_DNA"/>
</dbReference>
<evidence type="ECO:0000313" key="2">
    <source>
        <dbReference type="EMBL" id="APU15742.1"/>
    </source>
</evidence>
<dbReference type="Proteomes" id="UP000185511">
    <property type="component" value="Chromosome"/>
</dbReference>
<dbReference type="InterPro" id="IPR011944">
    <property type="entry name" value="Steroid_delta5-4_isomerase"/>
</dbReference>
<dbReference type="InterPro" id="IPR032710">
    <property type="entry name" value="NTF2-like_dom_sf"/>
</dbReference>
<reference evidence="3" key="1">
    <citation type="submission" date="2016-06" db="EMBL/GenBank/DDBJ databases">
        <title>Complete genome sequence of Actinoalloteichus fjordicus DSM 46855 (=ADI127-17), type strain of the new species Actinoalloteichus fjordicus.</title>
        <authorList>
            <person name="Ruckert C."/>
            <person name="Nouioui I."/>
            <person name="Willmese J."/>
            <person name="van Wezel G."/>
            <person name="Klenk H.-P."/>
            <person name="Kalinowski J."/>
            <person name="Zotchev S.B."/>
        </authorList>
    </citation>
    <scope>NUCLEOTIDE SEQUENCE [LARGE SCALE GENOMIC DNA]</scope>
    <source>
        <strain evidence="3">ADI127-7</strain>
    </source>
</reference>
<evidence type="ECO:0000259" key="1">
    <source>
        <dbReference type="Pfam" id="PF14534"/>
    </source>
</evidence>
<dbReference type="InterPro" id="IPR027843">
    <property type="entry name" value="DUF4440"/>
</dbReference>
<dbReference type="SUPFAM" id="SSF54427">
    <property type="entry name" value="NTF2-like"/>
    <property type="match status" value="1"/>
</dbReference>
<evidence type="ECO:0000313" key="3">
    <source>
        <dbReference type="Proteomes" id="UP000185511"/>
    </source>
</evidence>
<gene>
    <name evidence="2" type="ORF">UA74_18570</name>
</gene>
<keyword evidence="3" id="KW-1185">Reference proteome</keyword>
<dbReference type="NCBIfam" id="TIGR02246">
    <property type="entry name" value="SgcJ/EcaC family oxidoreductase"/>
    <property type="match status" value="1"/>
</dbReference>
<dbReference type="Pfam" id="PF14534">
    <property type="entry name" value="DUF4440"/>
    <property type="match status" value="1"/>
</dbReference>
<name>A0AAC9PT78_9PSEU</name>
<proteinExistence type="predicted"/>